<dbReference type="InterPro" id="IPR011871">
    <property type="entry name" value="Fib_succ_major"/>
</dbReference>
<evidence type="ECO:0000313" key="5">
    <source>
        <dbReference type="Proteomes" id="UP000318528"/>
    </source>
</evidence>
<dbReference type="EMBL" id="VJZN01000053">
    <property type="protein sequence ID" value="TRX01183.1"/>
    <property type="molecule type" value="Genomic_DNA"/>
</dbReference>
<evidence type="ECO:0000313" key="6">
    <source>
        <dbReference type="Proteomes" id="UP000318669"/>
    </source>
</evidence>
<dbReference type="Gene3D" id="2.60.40.10">
    <property type="entry name" value="Immunoglobulins"/>
    <property type="match status" value="1"/>
</dbReference>
<dbReference type="AlphaFoldDB" id="A0A553B9S5"/>
<keyword evidence="5" id="KW-1185">Reference proteome</keyword>
<dbReference type="PROSITE" id="PS50853">
    <property type="entry name" value="FN3"/>
    <property type="match status" value="1"/>
</dbReference>
<name>A0A553B9S5_9FLAO</name>
<evidence type="ECO:0000313" key="3">
    <source>
        <dbReference type="EMBL" id="TRX01183.1"/>
    </source>
</evidence>
<feature type="chain" id="PRO_5021847844" description="Fibronectin type-III domain-containing protein" evidence="1">
    <location>
        <begin position="21"/>
        <end position="436"/>
    </location>
</feature>
<dbReference type="Proteomes" id="UP000318528">
    <property type="component" value="Unassembled WGS sequence"/>
</dbReference>
<feature type="signal peptide" evidence="1">
    <location>
        <begin position="1"/>
        <end position="20"/>
    </location>
</feature>
<dbReference type="RefSeq" id="WP_143388930.1">
    <property type="nucleotide sequence ID" value="NZ_VJZL01000057.1"/>
</dbReference>
<gene>
    <name evidence="4" type="ORF">FNW11_16790</name>
    <name evidence="3" type="ORF">FNW12_17265</name>
</gene>
<dbReference type="NCBIfam" id="TIGR02145">
    <property type="entry name" value="Fib_succ_major"/>
    <property type="match status" value="1"/>
</dbReference>
<proteinExistence type="predicted"/>
<evidence type="ECO:0000313" key="4">
    <source>
        <dbReference type="EMBL" id="TRX04999.1"/>
    </source>
</evidence>
<sequence>MKKKIYLLGGILLTIIIAFSCSSENSPSTENTPTLPIISTLTVTKSGTTTASSGGNISSDGGENITSRGVVWNTSQNPTIVNSKTIDGIGIGNFNSAITGLLANTTYYFRAYATNSVGTAYGNEITYITSAISTLPTLTTSSISNITASTAISGGNITSDGGSTIINRGIAWSINQNPIVTNSKTINGNGVGVFSSSITNLTANTTYYIRAYATNSIGTAYGSQVSFTTTSNSIATTVTDIDGNIYPTILICSQLWMKKNLNVSKYRNGDLIPQVQDATQWNNLTTGAWCYYANQTANGTVYGKLYNWYAVNDSRGLAPAGWHIPSNNEWVTLENCLGGWASAGFKMKEIGTAHWQPTNDGATNSSDFTGIPGGLRISNPGTVDFSQINYEGFWWSTSESSDYYGKTCRILNSDVGYLGTSAVDLIQGLSVRCLKD</sequence>
<organism evidence="4 6">
    <name type="scientific">Flavobacterium gawalongense</name>
    <dbReference type="NCBI Taxonomy" id="2594432"/>
    <lineage>
        <taxon>Bacteria</taxon>
        <taxon>Pseudomonadati</taxon>
        <taxon>Bacteroidota</taxon>
        <taxon>Flavobacteriia</taxon>
        <taxon>Flavobacteriales</taxon>
        <taxon>Flavobacteriaceae</taxon>
        <taxon>Flavobacterium</taxon>
    </lineage>
</organism>
<reference evidence="5 6" key="1">
    <citation type="submission" date="2019-07" db="EMBL/GenBank/DDBJ databases">
        <title>Novel species of Flavobacterium.</title>
        <authorList>
            <person name="Liu Q."/>
            <person name="Xin Y.-H."/>
        </authorList>
    </citation>
    <scope>NUCLEOTIDE SEQUENCE [LARGE SCALE GENOMIC DNA]</scope>
    <source>
        <strain evidence="3 5">GSP39</strain>
        <strain evidence="4 6">GSR22</strain>
    </source>
</reference>
<evidence type="ECO:0000256" key="1">
    <source>
        <dbReference type="SAM" id="SignalP"/>
    </source>
</evidence>
<dbReference type="PROSITE" id="PS51257">
    <property type="entry name" value="PROKAR_LIPOPROTEIN"/>
    <property type="match status" value="1"/>
</dbReference>
<dbReference type="OrthoDB" id="9805760at2"/>
<dbReference type="SUPFAM" id="SSF49265">
    <property type="entry name" value="Fibronectin type III"/>
    <property type="match status" value="1"/>
</dbReference>
<dbReference type="Pfam" id="PF09603">
    <property type="entry name" value="Fib_succ_major"/>
    <property type="match status" value="1"/>
</dbReference>
<protein>
    <recommendedName>
        <fullName evidence="2">Fibronectin type-III domain-containing protein</fullName>
    </recommendedName>
</protein>
<comment type="caution">
    <text evidence="4">The sequence shown here is derived from an EMBL/GenBank/DDBJ whole genome shotgun (WGS) entry which is preliminary data.</text>
</comment>
<dbReference type="Proteomes" id="UP000318669">
    <property type="component" value="Unassembled WGS sequence"/>
</dbReference>
<keyword evidence="1" id="KW-0732">Signal</keyword>
<evidence type="ECO:0000259" key="2">
    <source>
        <dbReference type="PROSITE" id="PS50853"/>
    </source>
</evidence>
<accession>A0A553B9S5</accession>
<dbReference type="InterPro" id="IPR013783">
    <property type="entry name" value="Ig-like_fold"/>
</dbReference>
<feature type="domain" description="Fibronectin type-III" evidence="2">
    <location>
        <begin position="135"/>
        <end position="233"/>
    </location>
</feature>
<dbReference type="InterPro" id="IPR036116">
    <property type="entry name" value="FN3_sf"/>
</dbReference>
<dbReference type="EMBL" id="VJZL01000057">
    <property type="protein sequence ID" value="TRX04999.1"/>
    <property type="molecule type" value="Genomic_DNA"/>
</dbReference>
<dbReference type="InterPro" id="IPR003961">
    <property type="entry name" value="FN3_dom"/>
</dbReference>